<dbReference type="PANTHER" id="PTHR43047">
    <property type="entry name" value="TWO-COMPONENT HISTIDINE PROTEIN KINASE"/>
    <property type="match status" value="1"/>
</dbReference>
<dbReference type="SUPFAM" id="SSF52172">
    <property type="entry name" value="CheY-like"/>
    <property type="match status" value="1"/>
</dbReference>
<dbReference type="SMART" id="SM00388">
    <property type="entry name" value="HisKA"/>
    <property type="match status" value="1"/>
</dbReference>
<evidence type="ECO:0000256" key="4">
    <source>
        <dbReference type="ARBA" id="ARBA00018672"/>
    </source>
</evidence>
<accession>A0A2K4ZFA2</accession>
<evidence type="ECO:0000313" key="15">
    <source>
        <dbReference type="Proteomes" id="UP000236311"/>
    </source>
</evidence>
<evidence type="ECO:0000256" key="9">
    <source>
        <dbReference type="ARBA" id="ARBA00024867"/>
    </source>
</evidence>
<dbReference type="PROSITE" id="PS50110">
    <property type="entry name" value="RESPONSE_REGULATORY"/>
    <property type="match status" value="1"/>
</dbReference>
<feature type="domain" description="Response regulatory" evidence="13">
    <location>
        <begin position="931"/>
        <end position="1052"/>
    </location>
</feature>
<dbReference type="SMART" id="SM00448">
    <property type="entry name" value="REC"/>
    <property type="match status" value="1"/>
</dbReference>
<dbReference type="FunFam" id="3.30.565.10:FF:000006">
    <property type="entry name" value="Sensor histidine kinase WalK"/>
    <property type="match status" value="1"/>
</dbReference>
<dbReference type="CDD" id="cd00075">
    <property type="entry name" value="HATPase"/>
    <property type="match status" value="1"/>
</dbReference>
<dbReference type="InterPro" id="IPR036890">
    <property type="entry name" value="HATPase_C_sf"/>
</dbReference>
<evidence type="ECO:0000256" key="3">
    <source>
        <dbReference type="ARBA" id="ARBA00012438"/>
    </source>
</evidence>
<comment type="subcellular location">
    <subcellularLocation>
        <location evidence="2">Membrane</location>
    </subcellularLocation>
</comment>
<dbReference type="PRINTS" id="PR00344">
    <property type="entry name" value="BCTRLSENSOR"/>
</dbReference>
<comment type="catalytic activity">
    <reaction evidence="1">
        <text>ATP + protein L-histidine = ADP + protein N-phospho-L-histidine.</text>
        <dbReference type="EC" id="2.7.13.3"/>
    </reaction>
</comment>
<dbReference type="GO" id="GO:0000155">
    <property type="term" value="F:phosphorelay sensor kinase activity"/>
    <property type="evidence" value="ECO:0007669"/>
    <property type="project" value="InterPro"/>
</dbReference>
<evidence type="ECO:0000256" key="11">
    <source>
        <dbReference type="SAM" id="MobiDB-lite"/>
    </source>
</evidence>
<evidence type="ECO:0000256" key="1">
    <source>
        <dbReference type="ARBA" id="ARBA00000085"/>
    </source>
</evidence>
<keyword evidence="6 14" id="KW-0808">Transferase</keyword>
<dbReference type="RefSeq" id="WP_103239255.1">
    <property type="nucleotide sequence ID" value="NZ_JANJZD010000007.1"/>
</dbReference>
<comment type="function">
    <text evidence="9">May play the central regulatory role in sporulation. It may be an element of the effector pathway responsible for the activation of sporulation genes in response to nutritional stress. Spo0A may act in concert with spo0H (a sigma factor) to control the expression of some genes that are critical to the sporulation process.</text>
</comment>
<dbReference type="InterPro" id="IPR003661">
    <property type="entry name" value="HisK_dim/P_dom"/>
</dbReference>
<dbReference type="EC" id="2.7.13.3" evidence="3"/>
<dbReference type="InterPro" id="IPR036097">
    <property type="entry name" value="HisK_dim/P_sf"/>
</dbReference>
<dbReference type="AlphaFoldDB" id="A0A2K4ZFA2"/>
<evidence type="ECO:0000256" key="10">
    <source>
        <dbReference type="PROSITE-ProRule" id="PRU00169"/>
    </source>
</evidence>
<proteinExistence type="predicted"/>
<evidence type="ECO:0000259" key="12">
    <source>
        <dbReference type="PROSITE" id="PS50109"/>
    </source>
</evidence>
<feature type="domain" description="Histidine kinase" evidence="12">
    <location>
        <begin position="680"/>
        <end position="904"/>
    </location>
</feature>
<keyword evidence="5 10" id="KW-0597">Phosphoprotein</keyword>
<sequence length="1055" mass="119627">MDIRDYERILDAIPATGIYVVREDNHEILYFNSQVQEMVPEVRRGMVCDKLWVNSCANCPLLNIGDKAENRSVSCDSSIGRAVDMVAKRILWQDEIPAFVISVTPHIDEVSHVYRKILRVNLSRNSYDFVKPGAEDWAADREADTFSGWLRQFTENGIIHPDDADRFLSFTHLEYLKGALRTGRKTLTCSYRRSSPNGFRWNLMEVVPDSGYTDQEQIVLIYMKDVQDLLKESLELDEASVRLQEVTRTLGEQNFGVYAIDLNNGKVNLIREEGYTQEGWTSQTLMWDVVMHSRFARQMHPENLEKFTQKFSLEGLRRARDTGMQKTDMLCQWKGGSEYRYVAVIAYFGRNQGTKDHAVLALQDVDKRVRQEQALSQRDMQMAAILKSRFDVMTTIHLDTDQCERIWFNESAEPQNAGSGRYTTYYRKALERSVWPEDMDKFRACMSPEHVREQAENTQDYSEEICQYRLNRPEEQWLEQHITYIRRGGQVLVNILGRDITREKRQEEMRLKKAQEQANIIGSLSSMFFATYYGDLEQQLFRSVTQQGEVEKLLGNEADYMTALRTYAENFVHPEDRADYLCTMSIRNLRQVLGPEQPFVTFAYRKQPGKDGRDSESYGWIRATAVMTQADKEGRARGIVYVAQDVTESKQKEMREQRAIEAACAAANHANASKSEFLARMSHNIRTPMNGIIGMTRIASEHVEDGERVRDCLGKITASSNNLLSQVNEILDLSEIESGNVDLVADECCLSDLIRDVADTVLPDVQEKGLHLRINPVQVRHERVVGDQSRLRQVFLNILGNSVKYTPAGGTLEVSLIERDTAKYGCSSYDFVFEDNGIGMDAAFIPHIFEPFSRAENSEAEQNAGTGLGMTIAQNIVRMMGGGISVESAPGKGTRVTVTLLLKRPGGKGTEEEPEGQTENAPSGELFRGYRILVVEDNEINREIAMEIIGATGAMVECASDGMEGLRRFEMMPEGYFNMVFMDIQMPVMNGYEATRAIRKLPRNDALSVPIVALSANTFAEDVAASREAGMNGHLKKPLDVSELIAGMGRWLRPV</sequence>
<dbReference type="Gene3D" id="3.40.50.2300">
    <property type="match status" value="1"/>
</dbReference>
<dbReference type="OrthoDB" id="9814390at2"/>
<dbReference type="SUPFAM" id="SSF47384">
    <property type="entry name" value="Homodimeric domain of signal transducing histidine kinase"/>
    <property type="match status" value="1"/>
</dbReference>
<dbReference type="Pfam" id="PF00512">
    <property type="entry name" value="HisKA"/>
    <property type="match status" value="1"/>
</dbReference>
<evidence type="ECO:0000256" key="7">
    <source>
        <dbReference type="ARBA" id="ARBA00022777"/>
    </source>
</evidence>
<evidence type="ECO:0000313" key="14">
    <source>
        <dbReference type="EMBL" id="SOY29145.1"/>
    </source>
</evidence>
<feature type="modified residue" description="4-aspartylphosphate" evidence="10">
    <location>
        <position position="983"/>
    </location>
</feature>
<dbReference type="Proteomes" id="UP000236311">
    <property type="component" value="Unassembled WGS sequence"/>
</dbReference>
<dbReference type="Gene3D" id="3.30.565.10">
    <property type="entry name" value="Histidine kinase-like ATPase, C-terminal domain"/>
    <property type="match status" value="1"/>
</dbReference>
<dbReference type="Pfam" id="PF02518">
    <property type="entry name" value="HATPase_c"/>
    <property type="match status" value="1"/>
</dbReference>
<dbReference type="GO" id="GO:0009927">
    <property type="term" value="F:histidine phosphotransfer kinase activity"/>
    <property type="evidence" value="ECO:0007669"/>
    <property type="project" value="TreeGrafter"/>
</dbReference>
<protein>
    <recommendedName>
        <fullName evidence="4">Stage 0 sporulation protein A homolog</fullName>
        <ecNumber evidence="3">2.7.13.3</ecNumber>
    </recommendedName>
</protein>
<evidence type="ECO:0000256" key="2">
    <source>
        <dbReference type="ARBA" id="ARBA00004370"/>
    </source>
</evidence>
<dbReference type="Pfam" id="PF00072">
    <property type="entry name" value="Response_reg"/>
    <property type="match status" value="1"/>
</dbReference>
<dbReference type="Gene3D" id="3.30.450.20">
    <property type="entry name" value="PAS domain"/>
    <property type="match status" value="1"/>
</dbReference>
<dbReference type="GO" id="GO:0005886">
    <property type="term" value="C:plasma membrane"/>
    <property type="evidence" value="ECO:0007669"/>
    <property type="project" value="TreeGrafter"/>
</dbReference>
<dbReference type="Gene3D" id="1.10.287.130">
    <property type="match status" value="1"/>
</dbReference>
<dbReference type="InterPro" id="IPR005467">
    <property type="entry name" value="His_kinase_dom"/>
</dbReference>
<name>A0A2K4ZFA2_9FIRM</name>
<organism evidence="14 15">
    <name type="scientific">Acetatifactor muris</name>
    <dbReference type="NCBI Taxonomy" id="879566"/>
    <lineage>
        <taxon>Bacteria</taxon>
        <taxon>Bacillati</taxon>
        <taxon>Bacillota</taxon>
        <taxon>Clostridia</taxon>
        <taxon>Lachnospirales</taxon>
        <taxon>Lachnospiraceae</taxon>
        <taxon>Acetatifactor</taxon>
    </lineage>
</organism>
<keyword evidence="8" id="KW-0902">Two-component regulatory system</keyword>
<dbReference type="InterPro" id="IPR004358">
    <property type="entry name" value="Sig_transdc_His_kin-like_C"/>
</dbReference>
<dbReference type="InterPro" id="IPR011006">
    <property type="entry name" value="CheY-like_superfamily"/>
</dbReference>
<dbReference type="InterPro" id="IPR001789">
    <property type="entry name" value="Sig_transdc_resp-reg_receiver"/>
</dbReference>
<reference evidence="14 15" key="1">
    <citation type="submission" date="2018-01" db="EMBL/GenBank/DDBJ databases">
        <authorList>
            <person name="Gaut B.S."/>
            <person name="Morton B.R."/>
            <person name="Clegg M.T."/>
            <person name="Duvall M.R."/>
        </authorList>
    </citation>
    <scope>NUCLEOTIDE SEQUENCE [LARGE SCALE GENOMIC DNA]</scope>
    <source>
        <strain evidence="14">GP69</strain>
    </source>
</reference>
<dbReference type="PROSITE" id="PS50109">
    <property type="entry name" value="HIS_KIN"/>
    <property type="match status" value="1"/>
</dbReference>
<dbReference type="InterPro" id="IPR003594">
    <property type="entry name" value="HATPase_dom"/>
</dbReference>
<dbReference type="SUPFAM" id="SSF55874">
    <property type="entry name" value="ATPase domain of HSP90 chaperone/DNA topoisomerase II/histidine kinase"/>
    <property type="match status" value="1"/>
</dbReference>
<dbReference type="CDD" id="cd17546">
    <property type="entry name" value="REC_hyHK_CKI1_RcsC-like"/>
    <property type="match status" value="1"/>
</dbReference>
<evidence type="ECO:0000259" key="13">
    <source>
        <dbReference type="PROSITE" id="PS50110"/>
    </source>
</evidence>
<evidence type="ECO:0000256" key="5">
    <source>
        <dbReference type="ARBA" id="ARBA00022553"/>
    </source>
</evidence>
<dbReference type="PANTHER" id="PTHR43047:SF72">
    <property type="entry name" value="OSMOSENSING HISTIDINE PROTEIN KINASE SLN1"/>
    <property type="match status" value="1"/>
</dbReference>
<keyword evidence="7 14" id="KW-0418">Kinase</keyword>
<dbReference type="CDD" id="cd00082">
    <property type="entry name" value="HisKA"/>
    <property type="match status" value="1"/>
</dbReference>
<keyword evidence="15" id="KW-1185">Reference proteome</keyword>
<gene>
    <name evidence="14" type="primary">luxQ_1</name>
    <name evidence="14" type="ORF">AMURIS_01860</name>
</gene>
<dbReference type="SMART" id="SM00387">
    <property type="entry name" value="HATPase_c"/>
    <property type="match status" value="1"/>
</dbReference>
<evidence type="ECO:0000256" key="6">
    <source>
        <dbReference type="ARBA" id="ARBA00022679"/>
    </source>
</evidence>
<dbReference type="EMBL" id="OFSM01000008">
    <property type="protein sequence ID" value="SOY29145.1"/>
    <property type="molecule type" value="Genomic_DNA"/>
</dbReference>
<evidence type="ECO:0000256" key="8">
    <source>
        <dbReference type="ARBA" id="ARBA00023012"/>
    </source>
</evidence>
<feature type="region of interest" description="Disordered" evidence="11">
    <location>
        <begin position="904"/>
        <end position="923"/>
    </location>
</feature>